<dbReference type="EMBL" id="BARS01033746">
    <property type="protein sequence ID" value="GAG27900.1"/>
    <property type="molecule type" value="Genomic_DNA"/>
</dbReference>
<feature type="non-terminal residue" evidence="1">
    <location>
        <position position="260"/>
    </location>
</feature>
<accession>X0WB66</accession>
<protein>
    <recommendedName>
        <fullName evidence="2">Phage tail tape measure protein domain-containing protein</fullName>
    </recommendedName>
</protein>
<feature type="non-terminal residue" evidence="1">
    <location>
        <position position="1"/>
    </location>
</feature>
<sequence>DLEWQIGLSTDQAKEMVNLGQKWQMSGKNLSAWAETAGEFSLATGASAESAGTLFIQMGKFRNISMANIGRVSNAMREIGDKTAITADQMISFQTGMSEFFLRMPGLTGKAASDLSINLGKMAGQFADVFGDPAQIGEMITKTMDPLSPEGKKIAHMVGRLGGMSTQAAMDTMRTAPKQAMDSMYQGLAQMDEKQFQLRSRLLQSQLGVDFQSLAKMRLLGKKSLGMQLDDQEKAQLKTARRARRMVNWQEKQQKKGRIP</sequence>
<evidence type="ECO:0008006" key="2">
    <source>
        <dbReference type="Google" id="ProtNLM"/>
    </source>
</evidence>
<organism evidence="1">
    <name type="scientific">marine sediment metagenome</name>
    <dbReference type="NCBI Taxonomy" id="412755"/>
    <lineage>
        <taxon>unclassified sequences</taxon>
        <taxon>metagenomes</taxon>
        <taxon>ecological metagenomes</taxon>
    </lineage>
</organism>
<proteinExistence type="predicted"/>
<comment type="caution">
    <text evidence="1">The sequence shown here is derived from an EMBL/GenBank/DDBJ whole genome shotgun (WGS) entry which is preliminary data.</text>
</comment>
<name>X0WB66_9ZZZZ</name>
<evidence type="ECO:0000313" key="1">
    <source>
        <dbReference type="EMBL" id="GAG27900.1"/>
    </source>
</evidence>
<dbReference type="AlphaFoldDB" id="X0WB66"/>
<gene>
    <name evidence="1" type="ORF">S01H1_52219</name>
</gene>
<reference evidence="1" key="1">
    <citation type="journal article" date="2014" name="Front. Microbiol.">
        <title>High frequency of phylogenetically diverse reductive dehalogenase-homologous genes in deep subseafloor sedimentary metagenomes.</title>
        <authorList>
            <person name="Kawai M."/>
            <person name="Futagami T."/>
            <person name="Toyoda A."/>
            <person name="Takaki Y."/>
            <person name="Nishi S."/>
            <person name="Hori S."/>
            <person name="Arai W."/>
            <person name="Tsubouchi T."/>
            <person name="Morono Y."/>
            <person name="Uchiyama I."/>
            <person name="Ito T."/>
            <person name="Fujiyama A."/>
            <person name="Inagaki F."/>
            <person name="Takami H."/>
        </authorList>
    </citation>
    <scope>NUCLEOTIDE SEQUENCE</scope>
    <source>
        <strain evidence="1">Expedition CK06-06</strain>
    </source>
</reference>